<evidence type="ECO:0000313" key="2">
    <source>
        <dbReference type="Proteomes" id="UP000603865"/>
    </source>
</evidence>
<keyword evidence="2" id="KW-1185">Reference proteome</keyword>
<accession>A0A918F8S3</accession>
<dbReference type="Gene3D" id="3.30.70.100">
    <property type="match status" value="1"/>
</dbReference>
<dbReference type="AlphaFoldDB" id="A0A918F8S3"/>
<sequence length="118" mass="12803">MTEPLVLVDVFTLALQAVDGSAASRPARTARLAYAPGFDGTRLYRLHCAVFLDAAQQHVNIAPCESADNWKVATAQWRGREEQRGHAPQLVSITPNPATLASDGQFFGQSTQPAERNL</sequence>
<name>A0A918F8S3_9DEIO</name>
<dbReference type="EMBL" id="BMQL01000024">
    <property type="protein sequence ID" value="GGR19937.1"/>
    <property type="molecule type" value="Genomic_DNA"/>
</dbReference>
<gene>
    <name evidence="1" type="ORF">GCM10008957_35410</name>
</gene>
<evidence type="ECO:0000313" key="1">
    <source>
        <dbReference type="EMBL" id="GGR19937.1"/>
    </source>
</evidence>
<organism evidence="1 2">
    <name type="scientific">Deinococcus ruber</name>
    <dbReference type="NCBI Taxonomy" id="1848197"/>
    <lineage>
        <taxon>Bacteria</taxon>
        <taxon>Thermotogati</taxon>
        <taxon>Deinococcota</taxon>
        <taxon>Deinococci</taxon>
        <taxon>Deinococcales</taxon>
        <taxon>Deinococcaceae</taxon>
        <taxon>Deinococcus</taxon>
    </lineage>
</organism>
<comment type="caution">
    <text evidence="1">The sequence shown here is derived from an EMBL/GenBank/DDBJ whole genome shotgun (WGS) entry which is preliminary data.</text>
</comment>
<reference evidence="1" key="2">
    <citation type="submission" date="2020-09" db="EMBL/GenBank/DDBJ databases">
        <authorList>
            <person name="Sun Q."/>
            <person name="Ohkuma M."/>
        </authorList>
    </citation>
    <scope>NUCLEOTIDE SEQUENCE</scope>
    <source>
        <strain evidence="1">JCM 31311</strain>
    </source>
</reference>
<dbReference type="RefSeq" id="WP_189091839.1">
    <property type="nucleotide sequence ID" value="NZ_BMQL01000024.1"/>
</dbReference>
<protein>
    <submittedName>
        <fullName evidence="1">Uncharacterized protein</fullName>
    </submittedName>
</protein>
<proteinExistence type="predicted"/>
<reference evidence="1" key="1">
    <citation type="journal article" date="2014" name="Int. J. Syst. Evol. Microbiol.">
        <title>Complete genome sequence of Corynebacterium casei LMG S-19264T (=DSM 44701T), isolated from a smear-ripened cheese.</title>
        <authorList>
            <consortium name="US DOE Joint Genome Institute (JGI-PGF)"/>
            <person name="Walter F."/>
            <person name="Albersmeier A."/>
            <person name="Kalinowski J."/>
            <person name="Ruckert C."/>
        </authorList>
    </citation>
    <scope>NUCLEOTIDE SEQUENCE</scope>
    <source>
        <strain evidence="1">JCM 31311</strain>
    </source>
</reference>
<dbReference type="Proteomes" id="UP000603865">
    <property type="component" value="Unassembled WGS sequence"/>
</dbReference>